<accession>A0A1W1ZD83</accession>
<dbReference type="RefSeq" id="WP_084574534.1">
    <property type="nucleotide sequence ID" value="NZ_CP155572.1"/>
</dbReference>
<evidence type="ECO:0000313" key="2">
    <source>
        <dbReference type="EMBL" id="SMC46373.1"/>
    </source>
</evidence>
<dbReference type="Gene3D" id="1.10.150.20">
    <property type="entry name" value="5' to 3' exonuclease, C-terminal subdomain"/>
    <property type="match status" value="1"/>
</dbReference>
<evidence type="ECO:0000259" key="1">
    <source>
        <dbReference type="Pfam" id="PF04994"/>
    </source>
</evidence>
<dbReference type="InterPro" id="IPR047525">
    <property type="entry name" value="TfoX-like"/>
</dbReference>
<dbReference type="OrthoDB" id="9796798at2"/>
<gene>
    <name evidence="2" type="ORF">SAMN04488500_103201</name>
</gene>
<dbReference type="PANTHER" id="PTHR36121:SF1">
    <property type="entry name" value="PROTEIN SXY"/>
    <property type="match status" value="1"/>
</dbReference>
<protein>
    <submittedName>
        <fullName evidence="2">DNA transformation protein</fullName>
    </submittedName>
</protein>
<dbReference type="InterPro" id="IPR007077">
    <property type="entry name" value="TfoX_C"/>
</dbReference>
<dbReference type="PANTHER" id="PTHR36121">
    <property type="entry name" value="PROTEIN SXY"/>
    <property type="match status" value="1"/>
</dbReference>
<dbReference type="Pfam" id="PF04994">
    <property type="entry name" value="TfoX_C"/>
    <property type="match status" value="1"/>
</dbReference>
<name>A0A1W1ZD83_9FIRM</name>
<sequence>MSELSKLPNVGKVLEKNLLAVGIETVTQLQEIGAEEAFRRIRLKRDPGACLHMLYGIQGAILGMPDKNLPTDIKEKLKRFFQSLSKDSKGKF</sequence>
<dbReference type="Proteomes" id="UP000192738">
    <property type="component" value="Unassembled WGS sequence"/>
</dbReference>
<feature type="domain" description="TfoX C-terminal" evidence="1">
    <location>
        <begin position="2"/>
        <end position="79"/>
    </location>
</feature>
<organism evidence="2 3">
    <name type="scientific">Sporomusa malonica</name>
    <dbReference type="NCBI Taxonomy" id="112901"/>
    <lineage>
        <taxon>Bacteria</taxon>
        <taxon>Bacillati</taxon>
        <taxon>Bacillota</taxon>
        <taxon>Negativicutes</taxon>
        <taxon>Selenomonadales</taxon>
        <taxon>Sporomusaceae</taxon>
        <taxon>Sporomusa</taxon>
    </lineage>
</organism>
<dbReference type="AlphaFoldDB" id="A0A1W1ZD83"/>
<proteinExistence type="predicted"/>
<evidence type="ECO:0000313" key="3">
    <source>
        <dbReference type="Proteomes" id="UP000192738"/>
    </source>
</evidence>
<dbReference type="EMBL" id="FWXI01000003">
    <property type="protein sequence ID" value="SMC46373.1"/>
    <property type="molecule type" value="Genomic_DNA"/>
</dbReference>
<dbReference type="STRING" id="112901.SAMN04488500_103201"/>
<reference evidence="2 3" key="1">
    <citation type="submission" date="2017-04" db="EMBL/GenBank/DDBJ databases">
        <authorList>
            <person name="Afonso C.L."/>
            <person name="Miller P.J."/>
            <person name="Scott M.A."/>
            <person name="Spackman E."/>
            <person name="Goraichik I."/>
            <person name="Dimitrov K.M."/>
            <person name="Suarez D.L."/>
            <person name="Swayne D.E."/>
        </authorList>
    </citation>
    <scope>NUCLEOTIDE SEQUENCE [LARGE SCALE GENOMIC DNA]</scope>
    <source>
        <strain evidence="2 3">DSM 5090</strain>
    </source>
</reference>
<keyword evidence="3" id="KW-1185">Reference proteome</keyword>